<sequence length="188" mass="21808">MDFQAGDRVKIIETSEYYDDGITNPTCEGTIESTSYWNKELPILVNWPNGIQNSYAKTDLVKIYPNIPKLVYTVKQNTSMYEFNTEQEALDKINELRELTSSDFDWDNFIGSDESSKTVNYFGKDFELPQGCHYIATDSDGHINAYYRKPELNYQNKWMDPNGLLCEWLGFFPDGISFDFKKSLVEYG</sequence>
<evidence type="ECO:0000313" key="2">
    <source>
        <dbReference type="Proteomes" id="UP000240538"/>
    </source>
</evidence>
<keyword evidence="2" id="KW-1185">Reference proteome</keyword>
<gene>
    <name evidence="1" type="ORF">phiP43_250</name>
</gene>
<evidence type="ECO:0000313" key="1">
    <source>
        <dbReference type="EMBL" id="AUM58608.1"/>
    </source>
</evidence>
<name>A0A2I6PFV5_9CAUD</name>
<dbReference type="Proteomes" id="UP000240538">
    <property type="component" value="Segment"/>
</dbReference>
<proteinExistence type="predicted"/>
<dbReference type="EMBL" id="MG696114">
    <property type="protein sequence ID" value="AUM58608.1"/>
    <property type="molecule type" value="Genomic_DNA"/>
</dbReference>
<organism evidence="1 2">
    <name type="scientific">Proteus phage phiP4-3</name>
    <dbReference type="NCBI Taxonomy" id="2065203"/>
    <lineage>
        <taxon>Viruses</taxon>
        <taxon>Duplodnaviria</taxon>
        <taxon>Heunggongvirae</taxon>
        <taxon>Uroviricota</taxon>
        <taxon>Caudoviricetes</taxon>
        <taxon>Pantevenvirales</taxon>
        <taxon>Straboviridae</taxon>
        <taxon>Bragavirus</taxon>
        <taxon>Bragavirus p43</taxon>
    </lineage>
</organism>
<accession>A0A2I6PFV5</accession>
<reference evidence="1 2" key="1">
    <citation type="submission" date="2017-12" db="EMBL/GenBank/DDBJ databases">
        <title>Complete genome sequence and characterization of bacteriophage phiP4-3 infecting Proteus pennea.</title>
        <authorList>
            <person name="He Y."/>
            <person name="Yang H."/>
        </authorList>
    </citation>
    <scope>NUCLEOTIDE SEQUENCE [LARGE SCALE GENOMIC DNA]</scope>
</reference>
<protein>
    <submittedName>
        <fullName evidence="1">Uncharacterized protein</fullName>
    </submittedName>
</protein>